<dbReference type="Pfam" id="PF00005">
    <property type="entry name" value="ABC_tran"/>
    <property type="match status" value="1"/>
</dbReference>
<dbReference type="Gene3D" id="3.40.50.300">
    <property type="entry name" value="P-loop containing nucleotide triphosphate hydrolases"/>
    <property type="match status" value="1"/>
</dbReference>
<evidence type="ECO:0000313" key="7">
    <source>
        <dbReference type="EMBL" id="SSZ38972.1"/>
    </source>
</evidence>
<gene>
    <name evidence="7" type="primary">ecfA1</name>
    <name evidence="7" type="ORF">NCTC12860_00159</name>
</gene>
<keyword evidence="5 7" id="KW-0067">ATP-binding</keyword>
<dbReference type="Proteomes" id="UP000253846">
    <property type="component" value="Unassembled WGS sequence"/>
</dbReference>
<dbReference type="InterPro" id="IPR027417">
    <property type="entry name" value="P-loop_NTPase"/>
</dbReference>
<dbReference type="SMART" id="SM00382">
    <property type="entry name" value="AAA"/>
    <property type="match status" value="1"/>
</dbReference>
<dbReference type="GO" id="GO:0016887">
    <property type="term" value="F:ATP hydrolysis activity"/>
    <property type="evidence" value="ECO:0007669"/>
    <property type="project" value="InterPro"/>
</dbReference>
<dbReference type="InterPro" id="IPR003439">
    <property type="entry name" value="ABC_transporter-like_ATP-bd"/>
</dbReference>
<keyword evidence="3" id="KW-0536">Nodulation</keyword>
<dbReference type="AlphaFoldDB" id="A0A336NJJ5"/>
<evidence type="ECO:0000256" key="4">
    <source>
        <dbReference type="ARBA" id="ARBA00022741"/>
    </source>
</evidence>
<dbReference type="SUPFAM" id="SSF52540">
    <property type="entry name" value="P-loop containing nucleoside triphosphate hydrolases"/>
    <property type="match status" value="1"/>
</dbReference>
<dbReference type="RefSeq" id="WP_026500700.1">
    <property type="nucleotide sequence ID" value="NZ_CACVBG010000006.1"/>
</dbReference>
<keyword evidence="2" id="KW-0813">Transport</keyword>
<dbReference type="InterPro" id="IPR050763">
    <property type="entry name" value="ABC_transporter_ATP-binding"/>
</dbReference>
<dbReference type="PROSITE" id="PS50893">
    <property type="entry name" value="ABC_TRANSPORTER_2"/>
    <property type="match status" value="1"/>
</dbReference>
<proteinExistence type="inferred from homology"/>
<keyword evidence="7" id="KW-0378">Hydrolase</keyword>
<dbReference type="InterPro" id="IPR003593">
    <property type="entry name" value="AAA+_ATPase"/>
</dbReference>
<reference evidence="7 8" key="1">
    <citation type="submission" date="2018-06" db="EMBL/GenBank/DDBJ databases">
        <authorList>
            <consortium name="Pathogen Informatics"/>
            <person name="Doyle S."/>
        </authorList>
    </citation>
    <scope>NUCLEOTIDE SEQUENCE [LARGE SCALE GENOMIC DNA]</scope>
    <source>
        <strain evidence="7 8">NCTC12860</strain>
    </source>
</reference>
<evidence type="ECO:0000259" key="6">
    <source>
        <dbReference type="PROSITE" id="PS50893"/>
    </source>
</evidence>
<dbReference type="PANTHER" id="PTHR42711:SF5">
    <property type="entry name" value="ABC TRANSPORTER ATP-BINDING PROTEIN NATA"/>
    <property type="match status" value="1"/>
</dbReference>
<keyword evidence="4" id="KW-0547">Nucleotide-binding</keyword>
<evidence type="ECO:0000313" key="8">
    <source>
        <dbReference type="Proteomes" id="UP000253846"/>
    </source>
</evidence>
<comment type="similarity">
    <text evidence="1">Belongs to the ABC transporter superfamily.</text>
</comment>
<evidence type="ECO:0000256" key="5">
    <source>
        <dbReference type="ARBA" id="ARBA00022840"/>
    </source>
</evidence>
<dbReference type="EMBL" id="UFTD01000001">
    <property type="protein sequence ID" value="SSZ38972.1"/>
    <property type="molecule type" value="Genomic_DNA"/>
</dbReference>
<accession>A0A336NJJ5</accession>
<sequence>MGSLLIDVNNVSKIYRNIDRGIGFKNKVFSLFKPVYTNHHVLKDMSFTLFSGQSLAILGPNGAGKSTLIKILSGIQYADEGYVKVLGVDPYKAKKDLFKSLGVVFGHKNCLWWDLPLRYSLDMVQPLYGLERASFTRDLKEITELLGLEHIMDKPVRMLSLGERVKSELAFNLSFRPKLLFLDEPSIGLDITSKHEIRELLKKLKRERGTGYIITSHDMGDIDGYVDDIILLHKGKKQFHGNLQTLKNVIPSLVRMTLFCEHVATPSTVVEKIDEIALKSSTSLKDKHFNAEECSLEVSLPREDFARFVREITTELNCTFSVSTPSLEEMLRVKFKEFI</sequence>
<dbReference type="GO" id="GO:0005524">
    <property type="term" value="F:ATP binding"/>
    <property type="evidence" value="ECO:0007669"/>
    <property type="project" value="UniProtKB-KW"/>
</dbReference>
<protein>
    <submittedName>
        <fullName evidence="7">Energy-coupling factor transporter ATP-binding protein EcfA 1</fullName>
        <ecNumber evidence="7">3.6.3.-</ecNumber>
    </submittedName>
</protein>
<evidence type="ECO:0000256" key="1">
    <source>
        <dbReference type="ARBA" id="ARBA00005417"/>
    </source>
</evidence>
<organism evidence="7 8">
    <name type="scientific">Bartonella grahamii</name>
    <dbReference type="NCBI Taxonomy" id="33045"/>
    <lineage>
        <taxon>Bacteria</taxon>
        <taxon>Pseudomonadati</taxon>
        <taxon>Pseudomonadota</taxon>
        <taxon>Alphaproteobacteria</taxon>
        <taxon>Hyphomicrobiales</taxon>
        <taxon>Bartonellaceae</taxon>
        <taxon>Bartonella</taxon>
    </lineage>
</organism>
<evidence type="ECO:0000256" key="2">
    <source>
        <dbReference type="ARBA" id="ARBA00022448"/>
    </source>
</evidence>
<dbReference type="EC" id="3.6.3.-" evidence="7"/>
<feature type="domain" description="ABC transporter" evidence="6">
    <location>
        <begin position="26"/>
        <end position="259"/>
    </location>
</feature>
<evidence type="ECO:0000256" key="3">
    <source>
        <dbReference type="ARBA" id="ARBA00022458"/>
    </source>
</evidence>
<name>A0A336NJJ5_BARGR</name>
<dbReference type="PANTHER" id="PTHR42711">
    <property type="entry name" value="ABC TRANSPORTER ATP-BINDING PROTEIN"/>
    <property type="match status" value="1"/>
</dbReference>